<accession>A0AAD5C7C3</accession>
<name>A0AAD5C7C3_AMBAR</name>
<protein>
    <submittedName>
        <fullName evidence="1">Uncharacterized protein</fullName>
    </submittedName>
</protein>
<dbReference type="AlphaFoldDB" id="A0AAD5C7C3"/>
<keyword evidence="2" id="KW-1185">Reference proteome</keyword>
<dbReference type="EMBL" id="JAMZMK010009252">
    <property type="protein sequence ID" value="KAI7736547.1"/>
    <property type="molecule type" value="Genomic_DNA"/>
</dbReference>
<dbReference type="Proteomes" id="UP001206925">
    <property type="component" value="Unassembled WGS sequence"/>
</dbReference>
<evidence type="ECO:0000313" key="2">
    <source>
        <dbReference type="Proteomes" id="UP001206925"/>
    </source>
</evidence>
<comment type="caution">
    <text evidence="1">The sequence shown here is derived from an EMBL/GenBank/DDBJ whole genome shotgun (WGS) entry which is preliminary data.</text>
</comment>
<organism evidence="1 2">
    <name type="scientific">Ambrosia artemisiifolia</name>
    <name type="common">Common ragweed</name>
    <dbReference type="NCBI Taxonomy" id="4212"/>
    <lineage>
        <taxon>Eukaryota</taxon>
        <taxon>Viridiplantae</taxon>
        <taxon>Streptophyta</taxon>
        <taxon>Embryophyta</taxon>
        <taxon>Tracheophyta</taxon>
        <taxon>Spermatophyta</taxon>
        <taxon>Magnoliopsida</taxon>
        <taxon>eudicotyledons</taxon>
        <taxon>Gunneridae</taxon>
        <taxon>Pentapetalae</taxon>
        <taxon>asterids</taxon>
        <taxon>campanulids</taxon>
        <taxon>Asterales</taxon>
        <taxon>Asteraceae</taxon>
        <taxon>Asteroideae</taxon>
        <taxon>Heliantheae alliance</taxon>
        <taxon>Heliantheae</taxon>
        <taxon>Ambrosia</taxon>
    </lineage>
</organism>
<proteinExistence type="predicted"/>
<sequence>MKNGGRIGREVTYLCPQMNRGKLVLKFLVAGRWEHGRVEQFQLGKHIKMGLAEHVIIFRITKARSCLDYEILSNTWKAGKYASSIRLSLKVVKNLRQQALRSKNFEVDRQKLRDDSCKIDAKGMFLCTRNRKSMLEAFHEVAIYIQRFHHLDLSQQRVGCSTQNHHTGNRHK</sequence>
<reference evidence="1" key="1">
    <citation type="submission" date="2022-06" db="EMBL/GenBank/DDBJ databases">
        <title>Uncovering the hologenomic basis of an extraordinary plant invasion.</title>
        <authorList>
            <person name="Bieker V.C."/>
            <person name="Martin M.D."/>
            <person name="Gilbert T."/>
            <person name="Hodgins K."/>
            <person name="Battlay P."/>
            <person name="Petersen B."/>
            <person name="Wilson J."/>
        </authorList>
    </citation>
    <scope>NUCLEOTIDE SEQUENCE</scope>
    <source>
        <strain evidence="1">AA19_3_7</strain>
        <tissue evidence="1">Leaf</tissue>
    </source>
</reference>
<evidence type="ECO:0000313" key="1">
    <source>
        <dbReference type="EMBL" id="KAI7736547.1"/>
    </source>
</evidence>
<gene>
    <name evidence="1" type="ORF">M8C21_020621</name>
</gene>